<dbReference type="Pfam" id="PF07729">
    <property type="entry name" value="FCD"/>
    <property type="match status" value="1"/>
</dbReference>
<gene>
    <name evidence="5" type="ORF">JK364_29240</name>
</gene>
<feature type="domain" description="HTH gntR-type" evidence="4">
    <location>
        <begin position="13"/>
        <end position="80"/>
    </location>
</feature>
<dbReference type="InterPro" id="IPR011711">
    <property type="entry name" value="GntR_C"/>
</dbReference>
<keyword evidence="6" id="KW-1185">Reference proteome</keyword>
<protein>
    <submittedName>
        <fullName evidence="5">GntR family transcriptional regulator</fullName>
    </submittedName>
</protein>
<proteinExistence type="predicted"/>
<dbReference type="CDD" id="cd07377">
    <property type="entry name" value="WHTH_GntR"/>
    <property type="match status" value="1"/>
</dbReference>
<dbReference type="PROSITE" id="PS50949">
    <property type="entry name" value="HTH_GNTR"/>
    <property type="match status" value="1"/>
</dbReference>
<dbReference type="RefSeq" id="WP_201854329.1">
    <property type="nucleotide sequence ID" value="NZ_JAERRG010000013.1"/>
</dbReference>
<sequence>MTGKEPRVFVRPPTAQAAVLAELRLAILHGELAPGTPILQEAVAEEFGVSRVPVREALKILEGEGRVQYLPQRGYSVTKLAIEDLREIYRVRQLLEVEAVRTGVARLTGADILAMSKLVRAMDEAADAGDLVALTTLNRQFHFRLIEASNREWLISIIRQLWDSTDPYRSVYFAESANRKTIQREHRAILKATRQRDADLLIQLLDEHRQHAVGVLTRALEESE</sequence>
<keyword evidence="3" id="KW-0804">Transcription</keyword>
<comment type="caution">
    <text evidence="5">The sequence shown here is derived from an EMBL/GenBank/DDBJ whole genome shotgun (WGS) entry which is preliminary data.</text>
</comment>
<evidence type="ECO:0000313" key="5">
    <source>
        <dbReference type="EMBL" id="MBL1116446.1"/>
    </source>
</evidence>
<evidence type="ECO:0000259" key="4">
    <source>
        <dbReference type="PROSITE" id="PS50949"/>
    </source>
</evidence>
<keyword evidence="2" id="KW-0238">DNA-binding</keyword>
<dbReference type="PANTHER" id="PTHR43537:SF41">
    <property type="entry name" value="TRANSCRIPTIONAL REGULATORY PROTEIN"/>
    <property type="match status" value="1"/>
</dbReference>
<evidence type="ECO:0000256" key="1">
    <source>
        <dbReference type="ARBA" id="ARBA00023015"/>
    </source>
</evidence>
<dbReference type="Proteomes" id="UP000621510">
    <property type="component" value="Unassembled WGS sequence"/>
</dbReference>
<dbReference type="InterPro" id="IPR000524">
    <property type="entry name" value="Tscrpt_reg_HTH_GntR"/>
</dbReference>
<evidence type="ECO:0000256" key="2">
    <source>
        <dbReference type="ARBA" id="ARBA00023125"/>
    </source>
</evidence>
<dbReference type="EMBL" id="JAERRG010000013">
    <property type="protein sequence ID" value="MBL1116446.1"/>
    <property type="molecule type" value="Genomic_DNA"/>
</dbReference>
<dbReference type="Pfam" id="PF00392">
    <property type="entry name" value="GntR"/>
    <property type="match status" value="1"/>
</dbReference>
<dbReference type="SUPFAM" id="SSF46785">
    <property type="entry name" value="Winged helix' DNA-binding domain"/>
    <property type="match status" value="1"/>
</dbReference>
<evidence type="ECO:0000256" key="3">
    <source>
        <dbReference type="ARBA" id="ARBA00023163"/>
    </source>
</evidence>
<dbReference type="InterPro" id="IPR036390">
    <property type="entry name" value="WH_DNA-bd_sf"/>
</dbReference>
<dbReference type="Gene3D" id="1.10.10.10">
    <property type="entry name" value="Winged helix-like DNA-binding domain superfamily/Winged helix DNA-binding domain"/>
    <property type="match status" value="1"/>
</dbReference>
<dbReference type="SMART" id="SM00345">
    <property type="entry name" value="HTH_GNTR"/>
    <property type="match status" value="1"/>
</dbReference>
<dbReference type="Gene3D" id="1.20.120.530">
    <property type="entry name" value="GntR ligand-binding domain-like"/>
    <property type="match status" value="1"/>
</dbReference>
<accession>A0ABS1PVJ1</accession>
<dbReference type="SUPFAM" id="SSF48008">
    <property type="entry name" value="GntR ligand-binding domain-like"/>
    <property type="match status" value="1"/>
</dbReference>
<evidence type="ECO:0000313" key="6">
    <source>
        <dbReference type="Proteomes" id="UP000621510"/>
    </source>
</evidence>
<organism evidence="5 6">
    <name type="scientific">Streptomyces endocoffeicus</name>
    <dbReference type="NCBI Taxonomy" id="2898945"/>
    <lineage>
        <taxon>Bacteria</taxon>
        <taxon>Bacillati</taxon>
        <taxon>Actinomycetota</taxon>
        <taxon>Actinomycetes</taxon>
        <taxon>Kitasatosporales</taxon>
        <taxon>Streptomycetaceae</taxon>
        <taxon>Streptomyces</taxon>
    </lineage>
</organism>
<dbReference type="SMART" id="SM00895">
    <property type="entry name" value="FCD"/>
    <property type="match status" value="1"/>
</dbReference>
<dbReference type="InterPro" id="IPR036388">
    <property type="entry name" value="WH-like_DNA-bd_sf"/>
</dbReference>
<dbReference type="InterPro" id="IPR008920">
    <property type="entry name" value="TF_FadR/GntR_C"/>
</dbReference>
<dbReference type="PANTHER" id="PTHR43537">
    <property type="entry name" value="TRANSCRIPTIONAL REGULATOR, GNTR FAMILY"/>
    <property type="match status" value="1"/>
</dbReference>
<name>A0ABS1PVJ1_9ACTN</name>
<keyword evidence="1" id="KW-0805">Transcription regulation</keyword>
<reference evidence="5 6" key="1">
    <citation type="submission" date="2021-01" db="EMBL/GenBank/DDBJ databases">
        <title>WGS of actinomycetes isolated from Thailand.</title>
        <authorList>
            <person name="Thawai C."/>
        </authorList>
    </citation>
    <scope>NUCLEOTIDE SEQUENCE [LARGE SCALE GENOMIC DNA]</scope>
    <source>
        <strain evidence="5 6">CA3R110</strain>
    </source>
</reference>